<gene>
    <name evidence="1" type="ORF">A0H76_1859</name>
</gene>
<comment type="caution">
    <text evidence="1">The sequence shown here is derived from an EMBL/GenBank/DDBJ whole genome shotgun (WGS) entry which is preliminary data.</text>
</comment>
<accession>A0A1X0QGC8</accession>
<dbReference type="VEuPathDB" id="MicrosporidiaDB:A0H76_1859"/>
<reference evidence="1 2" key="1">
    <citation type="journal article" date="2017" name="Environ. Microbiol.">
        <title>Decay of the glycolytic pathway and adaptation to intranuclear parasitism within Enterocytozoonidae microsporidia.</title>
        <authorList>
            <person name="Wiredu Boakye D."/>
            <person name="Jaroenlak P."/>
            <person name="Prachumwat A."/>
            <person name="Williams T.A."/>
            <person name="Bateman K.S."/>
            <person name="Itsathitphaisarn O."/>
            <person name="Sritunyalucksana K."/>
            <person name="Paszkiewicz K.H."/>
            <person name="Moore K.A."/>
            <person name="Stentiford G.D."/>
            <person name="Williams B.A."/>
        </authorList>
    </citation>
    <scope>NUCLEOTIDE SEQUENCE [LARGE SCALE GENOMIC DNA]</scope>
    <source>
        <strain evidence="2">canceri</strain>
    </source>
</reference>
<dbReference type="AlphaFoldDB" id="A0A1X0QGC8"/>
<dbReference type="EMBL" id="LTAI01000421">
    <property type="protein sequence ID" value="ORD98830.1"/>
    <property type="molecule type" value="Genomic_DNA"/>
</dbReference>
<dbReference type="Proteomes" id="UP000192501">
    <property type="component" value="Unassembled WGS sequence"/>
</dbReference>
<evidence type="ECO:0000313" key="1">
    <source>
        <dbReference type="EMBL" id="ORD98830.1"/>
    </source>
</evidence>
<protein>
    <submittedName>
        <fullName evidence="1">Uncharacterized protein</fullName>
    </submittedName>
</protein>
<sequence>MKIILNENDVIKRQYNTKLIILFSFYNFFKNNENIIKLKKYVQLVKEGIKNQTFTSEIDMFFKKSNEKLKDQENIEIYFNLLLELIESQFYNFIAFKMDVKNGDKLYSNLRNILEYKKLEKEEISKIIKALNERGPHSELSAYRYLVFPNVEVIELSFSSLLKTIKVIKENPFEYEIFKSRMIIKLCQLHNLKRLKFYKKHYHVFFDDFLFIYSFFNLISKDCHDEKIINWICNFIDRN</sequence>
<name>A0A1X0QGC8_9MICR</name>
<organism evidence="1 2">
    <name type="scientific">Hepatospora eriocheir</name>
    <dbReference type="NCBI Taxonomy" id="1081669"/>
    <lineage>
        <taxon>Eukaryota</taxon>
        <taxon>Fungi</taxon>
        <taxon>Fungi incertae sedis</taxon>
        <taxon>Microsporidia</taxon>
        <taxon>Hepatosporidae</taxon>
        <taxon>Hepatospora</taxon>
    </lineage>
</organism>
<evidence type="ECO:0000313" key="2">
    <source>
        <dbReference type="Proteomes" id="UP000192501"/>
    </source>
</evidence>
<proteinExistence type="predicted"/>
<dbReference type="VEuPathDB" id="MicrosporidiaDB:HERIO_1102"/>